<keyword evidence="6" id="KW-0067">ATP-binding</keyword>
<dbReference type="SUPFAM" id="SSF53633">
    <property type="entry name" value="Carbamate kinase-like"/>
    <property type="match status" value="1"/>
</dbReference>
<evidence type="ECO:0000256" key="4">
    <source>
        <dbReference type="ARBA" id="ARBA00022741"/>
    </source>
</evidence>
<dbReference type="Pfam" id="PF00696">
    <property type="entry name" value="AA_kinase"/>
    <property type="match status" value="1"/>
</dbReference>
<dbReference type="SUPFAM" id="SSF55021">
    <property type="entry name" value="ACT-like"/>
    <property type="match status" value="1"/>
</dbReference>
<organism evidence="9 10">
    <name type="scientific">Rhodovulum iodosum</name>
    <dbReference type="NCBI Taxonomy" id="68291"/>
    <lineage>
        <taxon>Bacteria</taxon>
        <taxon>Pseudomonadati</taxon>
        <taxon>Pseudomonadota</taxon>
        <taxon>Alphaproteobacteria</taxon>
        <taxon>Rhodobacterales</taxon>
        <taxon>Paracoccaceae</taxon>
        <taxon>Rhodovulum</taxon>
    </lineage>
</organism>
<evidence type="ECO:0000313" key="9">
    <source>
        <dbReference type="EMBL" id="MEX5729721.1"/>
    </source>
</evidence>
<dbReference type="RefSeq" id="WP_125403319.1">
    <property type="nucleotide sequence ID" value="NZ_JBEHHI010000003.1"/>
</dbReference>
<gene>
    <name evidence="9" type="ORF">Ga0609869_003074</name>
</gene>
<keyword evidence="10" id="KW-1185">Reference proteome</keyword>
<dbReference type="InterPro" id="IPR001048">
    <property type="entry name" value="Asp/Glu/Uridylate_kinase"/>
</dbReference>
<keyword evidence="4" id="KW-0547">Nucleotide-binding</keyword>
<evidence type="ECO:0000256" key="3">
    <source>
        <dbReference type="ARBA" id="ARBA00022679"/>
    </source>
</evidence>
<dbReference type="Gene3D" id="3.40.1160.10">
    <property type="entry name" value="Acetylglutamate kinase-like"/>
    <property type="match status" value="1"/>
</dbReference>
<evidence type="ECO:0000256" key="6">
    <source>
        <dbReference type="ARBA" id="ARBA00022840"/>
    </source>
</evidence>
<reference evidence="9 10" key="1">
    <citation type="submission" date="2024-06" db="EMBL/GenBank/DDBJ databases">
        <title>Genome of Rhodovulum iodosum, a marine photoferrotroph.</title>
        <authorList>
            <person name="Bianchini G."/>
            <person name="Nikeleit V."/>
            <person name="Kappler A."/>
            <person name="Bryce C."/>
            <person name="Sanchez-Baracaldo P."/>
        </authorList>
    </citation>
    <scope>NUCLEOTIDE SEQUENCE [LARGE SCALE GENOMIC DNA]</scope>
    <source>
        <strain evidence="9 10">UT/N1</strain>
    </source>
</reference>
<dbReference type="EMBL" id="JBEHHI010000003">
    <property type="protein sequence ID" value="MEX5729721.1"/>
    <property type="molecule type" value="Genomic_DNA"/>
</dbReference>
<dbReference type="InterPro" id="IPR045865">
    <property type="entry name" value="ACT-like_dom_sf"/>
</dbReference>
<dbReference type="EC" id="2.7.2.4" evidence="2"/>
<dbReference type="PANTHER" id="PTHR21499:SF3">
    <property type="entry name" value="ASPARTOKINASE"/>
    <property type="match status" value="1"/>
</dbReference>
<dbReference type="GO" id="GO:0016301">
    <property type="term" value="F:kinase activity"/>
    <property type="evidence" value="ECO:0007669"/>
    <property type="project" value="UniProtKB-KW"/>
</dbReference>
<protein>
    <recommendedName>
        <fullName evidence="2">aspartate kinase</fullName>
        <ecNumber evidence="2">2.7.2.4</ecNumber>
    </recommendedName>
</protein>
<evidence type="ECO:0000256" key="7">
    <source>
        <dbReference type="ARBA" id="ARBA00047872"/>
    </source>
</evidence>
<evidence type="ECO:0000256" key="2">
    <source>
        <dbReference type="ARBA" id="ARBA00013059"/>
    </source>
</evidence>
<keyword evidence="5 9" id="KW-0418">Kinase</keyword>
<dbReference type="NCBIfam" id="NF006614">
    <property type="entry name" value="PRK09181.1"/>
    <property type="match status" value="1"/>
</dbReference>
<evidence type="ECO:0000256" key="5">
    <source>
        <dbReference type="ARBA" id="ARBA00022777"/>
    </source>
</evidence>
<evidence type="ECO:0000313" key="10">
    <source>
        <dbReference type="Proteomes" id="UP001560019"/>
    </source>
</evidence>
<name>A0ABV3XWH1_9RHOB</name>
<sequence>MTVTKQFHTVEKIGGTSMSRLHELSETLFIGDREGDDLYGRIFVVSAFSGVTNLLLEHKKSGEPGVYALFSNADNELGWSDKLNDVAAAMREAHAEVLDHPGDVAAADDFVRERIEGARSCLIDLQRLCSYGHFRLSQHMAVIRELLSGLGEAHSAFVTATLLRRFGVDARFVDLSGWRDEGEYSLEDRIVAGLRDVDLTREMPIVTGYAQCTEGLMNEFDRGYSEVTFSKIAALTGAGEAIIHKEFHLSSADPKTVGAENVVKLGHTNYDVADQLSNMGMEAVHPKAAKMLRQAGIPLRVTNAFEPHDPGTLIDETAAETPRVEMITGLGVYALELFEQDMVGVKGYDTAILNVLTRHKVRIVAKTSNANTITHYLDAPLKSVRRVERDLEELYPTASLSARNLAVVAAIGRDLSGLKVLSRGLAALEAADIDLVALQQTTRDVDAQFVVPRERMDDAIRALHGVLVEERKTAPRLAA</sequence>
<accession>A0ABV3XWH1</accession>
<evidence type="ECO:0000259" key="8">
    <source>
        <dbReference type="Pfam" id="PF00696"/>
    </source>
</evidence>
<comment type="caution">
    <text evidence="9">The sequence shown here is derived from an EMBL/GenBank/DDBJ whole genome shotgun (WGS) entry which is preliminary data.</text>
</comment>
<evidence type="ECO:0000256" key="1">
    <source>
        <dbReference type="ARBA" id="ARBA00010122"/>
    </source>
</evidence>
<proteinExistence type="inferred from homology"/>
<dbReference type="CDD" id="cd04910">
    <property type="entry name" value="ACT_AK-Ectoine_1"/>
    <property type="match status" value="1"/>
</dbReference>
<dbReference type="PANTHER" id="PTHR21499">
    <property type="entry name" value="ASPARTATE KINASE"/>
    <property type="match status" value="1"/>
</dbReference>
<feature type="domain" description="Aspartate/glutamate/uridylate kinase" evidence="8">
    <location>
        <begin position="9"/>
        <end position="303"/>
    </location>
</feature>
<dbReference type="Proteomes" id="UP001560019">
    <property type="component" value="Unassembled WGS sequence"/>
</dbReference>
<comment type="catalytic activity">
    <reaction evidence="7">
        <text>L-aspartate + ATP = 4-phospho-L-aspartate + ADP</text>
        <dbReference type="Rhea" id="RHEA:23776"/>
        <dbReference type="ChEBI" id="CHEBI:29991"/>
        <dbReference type="ChEBI" id="CHEBI:30616"/>
        <dbReference type="ChEBI" id="CHEBI:57535"/>
        <dbReference type="ChEBI" id="CHEBI:456216"/>
        <dbReference type="EC" id="2.7.2.4"/>
    </reaction>
</comment>
<keyword evidence="3" id="KW-0808">Transferase</keyword>
<dbReference type="InterPro" id="IPR036393">
    <property type="entry name" value="AceGlu_kinase-like_sf"/>
</dbReference>
<dbReference type="Gene3D" id="3.30.2130.10">
    <property type="entry name" value="VC0802-like"/>
    <property type="match status" value="1"/>
</dbReference>
<comment type="similarity">
    <text evidence="1">Belongs to the aspartokinase family.</text>
</comment>